<dbReference type="GeneID" id="28768577"/>
<gene>
    <name evidence="3" type="ORF">CC84DRAFT_1261747</name>
</gene>
<evidence type="ECO:0008006" key="5">
    <source>
        <dbReference type="Google" id="ProtNLM"/>
    </source>
</evidence>
<dbReference type="Gene3D" id="2.40.40.10">
    <property type="entry name" value="RlpA-like domain"/>
    <property type="match status" value="1"/>
</dbReference>
<dbReference type="PANTHER" id="PTHR31836">
    <property type="match status" value="1"/>
</dbReference>
<keyword evidence="4" id="KW-1185">Reference proteome</keyword>
<dbReference type="PANTHER" id="PTHR31836:SF28">
    <property type="entry name" value="SRCR DOMAIN-CONTAINING PROTEIN-RELATED"/>
    <property type="match status" value="1"/>
</dbReference>
<proteinExistence type="predicted"/>
<keyword evidence="1 2" id="KW-0732">Signal</keyword>
<dbReference type="CDD" id="cd22191">
    <property type="entry name" value="DPBB_RlpA_EXP_N-like"/>
    <property type="match status" value="1"/>
</dbReference>
<dbReference type="InterPro" id="IPR051477">
    <property type="entry name" value="Expansin_CellWall"/>
</dbReference>
<sequence length="166" mass="17805">MHSIIISILSLLALLCPFTTTSALPQRKHPPVWNIDNSTLVEAGILGETHSDIRFSAVTNYPNSHITNNYGACASAGPDPRYLENDPNSWMVSLDASVPNWQSYCGKKVRLTAPDGRTAEATIVDKCPGCSIGGAYSLDLLEAPWNAVGGKTSADNVYGAKWEIIG</sequence>
<name>A0A177C6V0_9PLEO</name>
<dbReference type="InParanoid" id="A0A177C6V0"/>
<feature type="signal peptide" evidence="2">
    <location>
        <begin position="1"/>
        <end position="23"/>
    </location>
</feature>
<dbReference type="SUPFAM" id="SSF50685">
    <property type="entry name" value="Barwin-like endoglucanases"/>
    <property type="match status" value="1"/>
</dbReference>
<dbReference type="RefSeq" id="XP_018033491.1">
    <property type="nucleotide sequence ID" value="XM_018185091.1"/>
</dbReference>
<dbReference type="InterPro" id="IPR036908">
    <property type="entry name" value="RlpA-like_sf"/>
</dbReference>
<organism evidence="3 4">
    <name type="scientific">Paraphaeosphaeria sporulosa</name>
    <dbReference type="NCBI Taxonomy" id="1460663"/>
    <lineage>
        <taxon>Eukaryota</taxon>
        <taxon>Fungi</taxon>
        <taxon>Dikarya</taxon>
        <taxon>Ascomycota</taxon>
        <taxon>Pezizomycotina</taxon>
        <taxon>Dothideomycetes</taxon>
        <taxon>Pleosporomycetidae</taxon>
        <taxon>Pleosporales</taxon>
        <taxon>Massarineae</taxon>
        <taxon>Didymosphaeriaceae</taxon>
        <taxon>Paraphaeosphaeria</taxon>
    </lineage>
</organism>
<protein>
    <recommendedName>
        <fullName evidence="5">RlpA-like protein double-psi beta-barrel domain-containing protein</fullName>
    </recommendedName>
</protein>
<feature type="chain" id="PRO_5008057810" description="RlpA-like protein double-psi beta-barrel domain-containing protein" evidence="2">
    <location>
        <begin position="24"/>
        <end position="166"/>
    </location>
</feature>
<accession>A0A177C6V0</accession>
<dbReference type="OrthoDB" id="406505at2759"/>
<dbReference type="Proteomes" id="UP000077069">
    <property type="component" value="Unassembled WGS sequence"/>
</dbReference>
<evidence type="ECO:0000256" key="2">
    <source>
        <dbReference type="SAM" id="SignalP"/>
    </source>
</evidence>
<evidence type="ECO:0000256" key="1">
    <source>
        <dbReference type="ARBA" id="ARBA00022729"/>
    </source>
</evidence>
<dbReference type="EMBL" id="KV441555">
    <property type="protein sequence ID" value="OAG03126.1"/>
    <property type="molecule type" value="Genomic_DNA"/>
</dbReference>
<evidence type="ECO:0000313" key="3">
    <source>
        <dbReference type="EMBL" id="OAG03126.1"/>
    </source>
</evidence>
<dbReference type="AlphaFoldDB" id="A0A177C6V0"/>
<evidence type="ECO:0000313" key="4">
    <source>
        <dbReference type="Proteomes" id="UP000077069"/>
    </source>
</evidence>
<reference evidence="3 4" key="1">
    <citation type="submission" date="2016-05" db="EMBL/GenBank/DDBJ databases">
        <title>Comparative analysis of secretome profiles of manganese(II)-oxidizing ascomycete fungi.</title>
        <authorList>
            <consortium name="DOE Joint Genome Institute"/>
            <person name="Zeiner C.A."/>
            <person name="Purvine S.O."/>
            <person name="Zink E.M."/>
            <person name="Wu S."/>
            <person name="Pasa-Tolic L."/>
            <person name="Chaput D.L."/>
            <person name="Haridas S."/>
            <person name="Grigoriev I.V."/>
            <person name="Santelli C.M."/>
            <person name="Hansel C.M."/>
        </authorList>
    </citation>
    <scope>NUCLEOTIDE SEQUENCE [LARGE SCALE GENOMIC DNA]</scope>
    <source>
        <strain evidence="3 4">AP3s5-JAC2a</strain>
    </source>
</reference>